<dbReference type="PANTHER" id="PTHR10000:SF8">
    <property type="entry name" value="HAD SUPERFAMILY HYDROLASE-LIKE, TYPE 3"/>
    <property type="match status" value="1"/>
</dbReference>
<evidence type="ECO:0000313" key="2">
    <source>
        <dbReference type="Proteomes" id="UP000037267"/>
    </source>
</evidence>
<dbReference type="NCBIfam" id="TIGR01484">
    <property type="entry name" value="HAD-SF-IIB"/>
    <property type="match status" value="1"/>
</dbReference>
<evidence type="ECO:0000313" key="1">
    <source>
        <dbReference type="EMBL" id="KNF10178.1"/>
    </source>
</evidence>
<dbReference type="PROSITE" id="PS01228">
    <property type="entry name" value="COF_1"/>
    <property type="match status" value="1"/>
</dbReference>
<dbReference type="Gene3D" id="3.30.1240.10">
    <property type="match status" value="1"/>
</dbReference>
<keyword evidence="2" id="KW-1185">Reference proteome</keyword>
<dbReference type="SFLD" id="SFLDS00003">
    <property type="entry name" value="Haloacid_Dehalogenase"/>
    <property type="match status" value="1"/>
</dbReference>
<dbReference type="STRING" id="1503.CLPU_1c03430"/>
<reference evidence="2" key="1">
    <citation type="submission" date="2015-07" db="EMBL/GenBank/DDBJ databases">
        <title>Draft genome sequence of the purine-degrading Gottschalkia purinilyticum DSM 1384 (formerly Clostridium purinilyticum).</title>
        <authorList>
            <person name="Poehlein A."/>
            <person name="Schiel-Bengelsdorf B."/>
            <person name="Bengelsdorf F.R."/>
            <person name="Daniel R."/>
            <person name="Duerre P."/>
        </authorList>
    </citation>
    <scope>NUCLEOTIDE SEQUENCE [LARGE SCALE GENOMIC DNA]</scope>
    <source>
        <strain evidence="2">DSM 1384</strain>
    </source>
</reference>
<dbReference type="GO" id="GO:0005829">
    <property type="term" value="C:cytosol"/>
    <property type="evidence" value="ECO:0007669"/>
    <property type="project" value="TreeGrafter"/>
</dbReference>
<keyword evidence="1" id="KW-0378">Hydrolase</keyword>
<organism evidence="1 2">
    <name type="scientific">Gottschalkia purinilytica</name>
    <name type="common">Clostridium purinilyticum</name>
    <dbReference type="NCBI Taxonomy" id="1503"/>
    <lineage>
        <taxon>Bacteria</taxon>
        <taxon>Bacillati</taxon>
        <taxon>Bacillota</taxon>
        <taxon>Tissierellia</taxon>
        <taxon>Tissierellales</taxon>
        <taxon>Gottschalkiaceae</taxon>
        <taxon>Gottschalkia</taxon>
    </lineage>
</organism>
<dbReference type="Proteomes" id="UP000037267">
    <property type="component" value="Unassembled WGS sequence"/>
</dbReference>
<dbReference type="GO" id="GO:0000287">
    <property type="term" value="F:magnesium ion binding"/>
    <property type="evidence" value="ECO:0007669"/>
    <property type="project" value="TreeGrafter"/>
</dbReference>
<dbReference type="AlphaFoldDB" id="A0A0L0WFC2"/>
<sequence length="278" mass="31926">MKYKIVAIDLDGTLLSDSKEIPDKNKEVLRRLSNSGVEIVVATGRRYFSAKEFISQLDMNLTIMSNNGTIVRNMLDDELVVTRYFDEIDFYNVIKEGRNRNLHAITHVDHYSEGYDVIGELEQYDNRYSRYLHDMFDRFKRIDSLLDYKNPKALAIVYTGELDTLGKFQEELNLKYKDKYNAYLMQNLLNVGPILEIINSKGSKWISLYDYANKKGIKKDEIIAIGDDNNDIEMIKNAGLGIGMRNGSDEVKSVADIITDKDNNEGGLGYILEKIFNI</sequence>
<dbReference type="SUPFAM" id="SSF56784">
    <property type="entry name" value="HAD-like"/>
    <property type="match status" value="1"/>
</dbReference>
<dbReference type="PANTHER" id="PTHR10000">
    <property type="entry name" value="PHOSPHOSERINE PHOSPHATASE"/>
    <property type="match status" value="1"/>
</dbReference>
<gene>
    <name evidence="1" type="ORF">CLPU_1c03430</name>
</gene>
<dbReference type="EMBL" id="LGSS01000001">
    <property type="protein sequence ID" value="KNF10178.1"/>
    <property type="molecule type" value="Genomic_DNA"/>
</dbReference>
<proteinExistence type="predicted"/>
<dbReference type="NCBIfam" id="TIGR00099">
    <property type="entry name" value="Cof-subfamily"/>
    <property type="match status" value="1"/>
</dbReference>
<dbReference type="InterPro" id="IPR036412">
    <property type="entry name" value="HAD-like_sf"/>
</dbReference>
<dbReference type="Gene3D" id="3.40.50.1000">
    <property type="entry name" value="HAD superfamily/HAD-like"/>
    <property type="match status" value="1"/>
</dbReference>
<name>A0A0L0WFC2_GOTPU</name>
<dbReference type="OrthoDB" id="9781413at2"/>
<dbReference type="InterPro" id="IPR006379">
    <property type="entry name" value="HAD-SF_hydro_IIB"/>
</dbReference>
<dbReference type="InterPro" id="IPR023214">
    <property type="entry name" value="HAD_sf"/>
</dbReference>
<comment type="caution">
    <text evidence="1">The sequence shown here is derived from an EMBL/GenBank/DDBJ whole genome shotgun (WGS) entry which is preliminary data.</text>
</comment>
<dbReference type="RefSeq" id="WP_050353899.1">
    <property type="nucleotide sequence ID" value="NZ_LGSS01000001.1"/>
</dbReference>
<accession>A0A0L0WFC2</accession>
<dbReference type="Pfam" id="PF08282">
    <property type="entry name" value="Hydrolase_3"/>
    <property type="match status" value="1"/>
</dbReference>
<dbReference type="GO" id="GO:0016791">
    <property type="term" value="F:phosphatase activity"/>
    <property type="evidence" value="ECO:0007669"/>
    <property type="project" value="UniProtKB-ARBA"/>
</dbReference>
<protein>
    <submittedName>
        <fullName evidence="1">Hydrolase-like protein, HAD superfamily type 3</fullName>
    </submittedName>
</protein>
<dbReference type="InterPro" id="IPR000150">
    <property type="entry name" value="Cof"/>
</dbReference>
<dbReference type="SFLD" id="SFLDG01140">
    <property type="entry name" value="C2.B:_Phosphomannomutase_and_P"/>
    <property type="match status" value="1"/>
</dbReference>